<sequence>MTRLHTPEGEAAIQLVLDTRSMDAGEQLAVRLVNRGDVEVMTGLPIIQERWNGERWVEITQHGVWPDVGILLRPGESTDARTWPFGGLVELGRYRLTKSARYEGGAVDRRLVAAVTVEVH</sequence>
<keyword evidence="3" id="KW-1185">Reference proteome</keyword>
<proteinExistence type="predicted"/>
<organism evidence="2 3">
    <name type="scientific">Haloechinothrix salitolerans</name>
    <dbReference type="NCBI Taxonomy" id="926830"/>
    <lineage>
        <taxon>Bacteria</taxon>
        <taxon>Bacillati</taxon>
        <taxon>Actinomycetota</taxon>
        <taxon>Actinomycetes</taxon>
        <taxon>Pseudonocardiales</taxon>
        <taxon>Pseudonocardiaceae</taxon>
        <taxon>Haloechinothrix</taxon>
    </lineage>
</organism>
<dbReference type="EMBL" id="JBHSXX010000001">
    <property type="protein sequence ID" value="MFC6870511.1"/>
    <property type="molecule type" value="Genomic_DNA"/>
</dbReference>
<feature type="domain" description="Bacterial Ig-like" evidence="1">
    <location>
        <begin position="12"/>
        <end position="100"/>
    </location>
</feature>
<gene>
    <name evidence="2" type="ORF">ACFQGD_25585</name>
</gene>
<reference evidence="3" key="1">
    <citation type="journal article" date="2019" name="Int. J. Syst. Evol. Microbiol.">
        <title>The Global Catalogue of Microorganisms (GCM) 10K type strain sequencing project: providing services to taxonomists for standard genome sequencing and annotation.</title>
        <authorList>
            <consortium name="The Broad Institute Genomics Platform"/>
            <consortium name="The Broad Institute Genome Sequencing Center for Infectious Disease"/>
            <person name="Wu L."/>
            <person name="Ma J."/>
        </authorList>
    </citation>
    <scope>NUCLEOTIDE SEQUENCE [LARGE SCALE GENOMIC DNA]</scope>
    <source>
        <strain evidence="3">KCTC 32255</strain>
    </source>
</reference>
<dbReference type="InterPro" id="IPR046878">
    <property type="entry name" value="Big_14"/>
</dbReference>
<evidence type="ECO:0000313" key="2">
    <source>
        <dbReference type="EMBL" id="MFC6870511.1"/>
    </source>
</evidence>
<accession>A0ABW2C581</accession>
<protein>
    <submittedName>
        <fullName evidence="2">Immunoglobulin-like domain-containing protein</fullName>
    </submittedName>
</protein>
<comment type="caution">
    <text evidence="2">The sequence shown here is derived from an EMBL/GenBank/DDBJ whole genome shotgun (WGS) entry which is preliminary data.</text>
</comment>
<dbReference type="RefSeq" id="WP_345402491.1">
    <property type="nucleotide sequence ID" value="NZ_BAABLA010000110.1"/>
</dbReference>
<dbReference type="Proteomes" id="UP001596337">
    <property type="component" value="Unassembled WGS sequence"/>
</dbReference>
<evidence type="ECO:0000313" key="3">
    <source>
        <dbReference type="Proteomes" id="UP001596337"/>
    </source>
</evidence>
<evidence type="ECO:0000259" key="1">
    <source>
        <dbReference type="Pfam" id="PF20251"/>
    </source>
</evidence>
<dbReference type="Pfam" id="PF20251">
    <property type="entry name" value="Big_14"/>
    <property type="match status" value="1"/>
</dbReference>
<name>A0ABW2C581_9PSEU</name>